<dbReference type="GO" id="GO:0006508">
    <property type="term" value="P:proteolysis"/>
    <property type="evidence" value="ECO:0007669"/>
    <property type="project" value="UniProtKB-KW"/>
</dbReference>
<dbReference type="GO" id="GO:0004190">
    <property type="term" value="F:aspartic-type endopeptidase activity"/>
    <property type="evidence" value="ECO:0007669"/>
    <property type="project" value="InterPro"/>
</dbReference>
<reference evidence="5 6" key="1">
    <citation type="journal article" date="2016" name="Mol. Biol. Evol.">
        <title>Comparative Genomics of Early-Diverging Mushroom-Forming Fungi Provides Insights into the Origins of Lignocellulose Decay Capabilities.</title>
        <authorList>
            <person name="Nagy L.G."/>
            <person name="Riley R."/>
            <person name="Tritt A."/>
            <person name="Adam C."/>
            <person name="Daum C."/>
            <person name="Floudas D."/>
            <person name="Sun H."/>
            <person name="Yadav J.S."/>
            <person name="Pangilinan J."/>
            <person name="Larsson K.H."/>
            <person name="Matsuura K."/>
            <person name="Barry K."/>
            <person name="Labutti K."/>
            <person name="Kuo R."/>
            <person name="Ohm R.A."/>
            <person name="Bhattacharya S.S."/>
            <person name="Shirouzu T."/>
            <person name="Yoshinaga Y."/>
            <person name="Martin F.M."/>
            <person name="Grigoriev I.V."/>
            <person name="Hibbett D.S."/>
        </authorList>
    </citation>
    <scope>NUCLEOTIDE SEQUENCE [LARGE SCALE GENOMIC DNA]</scope>
    <source>
        <strain evidence="5 6">TUFC12733</strain>
    </source>
</reference>
<feature type="region of interest" description="Disordered" evidence="2">
    <location>
        <begin position="524"/>
        <end position="695"/>
    </location>
</feature>
<accession>A0A167QR06</accession>
<dbReference type="AlphaFoldDB" id="A0A167QR06"/>
<feature type="region of interest" description="Disordered" evidence="2">
    <location>
        <begin position="489"/>
        <end position="511"/>
    </location>
</feature>
<protein>
    <submittedName>
        <fullName evidence="5">Acid protease</fullName>
    </submittedName>
</protein>
<sequence length="1116" mass="116174">MRLLALLAALPLALSITLPLVQHRSPSPTTARSHTVGASFYKGTVNAASSTAANDTEGVSTDADLVYIAQIDIGGTQLPVQIDTGSSDLWVKPSTALSSVTQSTVFINMSYGIGYTAGLVAQADVQFASYDLPSQAFILASSASNPILQYGAVGIVGLGFTALSQVDMSVNETGASWGRSLLYNAFAQKPGEPNFISFVLQRSEDPSEATQGSLTIGEYVPEYAGIQGQAMLATVPAVNPDRWTVALDAIETASGNMTGFTSVVASAPSGKAVALLDSGTSYAYVTSAIAQAIYGSVSGASLDTSAQQWTLPCDAQVTVAFWFAGQRVYIHPLDSNREVSNNSCIGTFLPQSLAVGGSSYDVLLGDVFLRNVYSLYDFGDTDSSGTPTSGPYVQLLGITDELTALQEFVAIRGGTVPASVAQSTDTASGSGSTDAPSAPTLSTEDQMSTNITQLLNYVPALLGLLALNTLFLLLLVGVGCVLCLRWRRKGKPSRGPSSSGGGPGGKPAYKPVALETGTREAYDSEAPYSHDGEEGGTGGDNSGVLDPPKLPYDPRQSVFNPRLSMIRGNMSQTSIDRASMGSGGEDKRAPSPSSPGGTTLVASSAMGDKRFSTMQPSIGAIEEHEEHPGSLSLDGSNASSSSPDQQLTTPPNERDSFLAPPVMPFHDAGNGTGNRMSIAGLPPLPMSRPNSMLAPLAGDPAVLLATSTPERNRLSALSIASSTLEPPAPPFAPGAAQARRDRDRSPSPGRGSLHSASGSGSASSPTQALITLETPEKEHSTLEPPNPTYAHSHGHGRNDSLSKLPPLPMSRPGSMLVPSNSEPMQMAMGDSRRLSRLDAPGQAFGDGQRRRSSADRSPSPSPSPTRSAFPTLPGGSEDTSPTTKRASVFQQLQAVPMARPPPNRAMPPRPLSLVDSGAAGPPRPRMLSPRLAESRPVSMFDTSPALAPPPASLRGSRLARASYVPPPSGSMGQDTLPAQARGFQLHDGPVPNAAPPSGPTESSSTFPGGLRAGQPHARVSSRLAQPPFMPAQQRADALSPVDLQGNNINNRATMFLPPLPASRPGSYYDPPQAPGSAEEDLADVFHRNGGALQRHDSGSNGRDGNLVDFFSRSDES</sequence>
<feature type="compositionally biased region" description="Pro residues" evidence="2">
    <location>
        <begin position="898"/>
        <end position="910"/>
    </location>
</feature>
<feature type="chain" id="PRO_5012204406" evidence="3">
    <location>
        <begin position="16"/>
        <end position="1116"/>
    </location>
</feature>
<comment type="similarity">
    <text evidence="1">Belongs to the peptidase A1 family.</text>
</comment>
<dbReference type="EMBL" id="KV417270">
    <property type="protein sequence ID" value="KZP00157.1"/>
    <property type="molecule type" value="Genomic_DNA"/>
</dbReference>
<evidence type="ECO:0000256" key="3">
    <source>
        <dbReference type="SAM" id="SignalP"/>
    </source>
</evidence>
<feature type="compositionally biased region" description="Basic and acidic residues" evidence="2">
    <location>
        <begin position="524"/>
        <end position="533"/>
    </location>
</feature>
<gene>
    <name evidence="5" type="ORF">CALVIDRAFT_533808</name>
</gene>
<feature type="domain" description="Peptidase A1" evidence="4">
    <location>
        <begin position="67"/>
        <end position="387"/>
    </location>
</feature>
<dbReference type="PROSITE" id="PS51767">
    <property type="entry name" value="PEPTIDASE_A1"/>
    <property type="match status" value="1"/>
</dbReference>
<feature type="compositionally biased region" description="Low complexity" evidence="2">
    <location>
        <begin position="423"/>
        <end position="435"/>
    </location>
</feature>
<dbReference type="PRINTS" id="PR00792">
    <property type="entry name" value="PEPSIN"/>
</dbReference>
<dbReference type="InterPro" id="IPR034164">
    <property type="entry name" value="Pepsin-like_dom"/>
</dbReference>
<dbReference type="Proteomes" id="UP000076738">
    <property type="component" value="Unassembled WGS sequence"/>
</dbReference>
<dbReference type="InterPro" id="IPR001461">
    <property type="entry name" value="Aspartic_peptidase_A1"/>
</dbReference>
<evidence type="ECO:0000256" key="1">
    <source>
        <dbReference type="ARBA" id="ARBA00007447"/>
    </source>
</evidence>
<evidence type="ECO:0000256" key="2">
    <source>
        <dbReference type="SAM" id="MobiDB-lite"/>
    </source>
</evidence>
<keyword evidence="5" id="KW-0378">Hydrolase</keyword>
<proteinExistence type="inferred from homology"/>
<dbReference type="Pfam" id="PF00026">
    <property type="entry name" value="Asp"/>
    <property type="match status" value="1"/>
</dbReference>
<dbReference type="SUPFAM" id="SSF50630">
    <property type="entry name" value="Acid proteases"/>
    <property type="match status" value="1"/>
</dbReference>
<feature type="compositionally biased region" description="Polar residues" evidence="2">
    <location>
        <begin position="877"/>
        <end position="893"/>
    </location>
</feature>
<evidence type="ECO:0000313" key="6">
    <source>
        <dbReference type="Proteomes" id="UP000076738"/>
    </source>
</evidence>
<dbReference type="Gene3D" id="2.40.70.10">
    <property type="entry name" value="Acid Proteases"/>
    <property type="match status" value="2"/>
</dbReference>
<dbReference type="InterPro" id="IPR021109">
    <property type="entry name" value="Peptidase_aspartic_dom_sf"/>
</dbReference>
<keyword evidence="3" id="KW-0732">Signal</keyword>
<dbReference type="STRING" id="1330018.A0A167QR06"/>
<keyword evidence="5" id="KW-0645">Protease</keyword>
<feature type="region of interest" description="Disordered" evidence="2">
    <location>
        <begin position="421"/>
        <end position="444"/>
    </location>
</feature>
<dbReference type="PANTHER" id="PTHR47966">
    <property type="entry name" value="BETA-SITE APP-CLEAVING ENZYME, ISOFORM A-RELATED"/>
    <property type="match status" value="1"/>
</dbReference>
<dbReference type="OrthoDB" id="2747330at2759"/>
<feature type="region of interest" description="Disordered" evidence="2">
    <location>
        <begin position="1055"/>
        <end position="1116"/>
    </location>
</feature>
<feature type="signal peptide" evidence="3">
    <location>
        <begin position="1"/>
        <end position="15"/>
    </location>
</feature>
<feature type="compositionally biased region" description="Low complexity" evidence="2">
    <location>
        <begin position="629"/>
        <end position="642"/>
    </location>
</feature>
<dbReference type="PANTHER" id="PTHR47966:SF51">
    <property type="entry name" value="BETA-SITE APP-CLEAVING ENZYME, ISOFORM A-RELATED"/>
    <property type="match status" value="1"/>
</dbReference>
<name>A0A167QR06_CALVF</name>
<dbReference type="CDD" id="cd05471">
    <property type="entry name" value="pepsin_like"/>
    <property type="match status" value="1"/>
</dbReference>
<dbReference type="InterPro" id="IPR033121">
    <property type="entry name" value="PEPTIDASE_A1"/>
</dbReference>
<evidence type="ECO:0000313" key="5">
    <source>
        <dbReference type="EMBL" id="KZP00157.1"/>
    </source>
</evidence>
<evidence type="ECO:0000259" key="4">
    <source>
        <dbReference type="PROSITE" id="PS51767"/>
    </source>
</evidence>
<organism evidence="5 6">
    <name type="scientific">Calocera viscosa (strain TUFC12733)</name>
    <dbReference type="NCBI Taxonomy" id="1330018"/>
    <lineage>
        <taxon>Eukaryota</taxon>
        <taxon>Fungi</taxon>
        <taxon>Dikarya</taxon>
        <taxon>Basidiomycota</taxon>
        <taxon>Agaricomycotina</taxon>
        <taxon>Dacrymycetes</taxon>
        <taxon>Dacrymycetales</taxon>
        <taxon>Dacrymycetaceae</taxon>
        <taxon>Calocera</taxon>
    </lineage>
</organism>
<feature type="compositionally biased region" description="Low complexity" evidence="2">
    <location>
        <begin position="746"/>
        <end position="764"/>
    </location>
</feature>
<feature type="region of interest" description="Disordered" evidence="2">
    <location>
        <begin position="715"/>
        <end position="1035"/>
    </location>
</feature>
<keyword evidence="6" id="KW-1185">Reference proteome</keyword>